<sequence>MTTTNWWNPSSFATSEGTFNTARVPQNISAYFRRPAKILKPNSRNESPRTSGRRRMTTHLPARTRSVVDAQRPSMNARQHMYRNAASSRPMSWHPNFVNEFEQYQTPDQQFYPQGANFPTTATFAHGLVTPSSYPVEETYLDCPNVPLEQMAGQDFSFFQNDQQAPYTYPYMCDGTSPGYMQTSTVPYQTTGFDTLHMAWPPVPPSFPQNLATAPTSPDFLPMPDFGQSFDVAQMEEAVEKDELVGMGLYDSPAQVQSASLLFNGPLPVRRKSLKLEESFEPAPPSDSEDDDAESEPTLQDTSVSTYQYQAFSNGAGLDQGPTTVAQYLDPGPSYSHIPQEALFAAGYPDQQGMLNGEAYSWF</sequence>
<dbReference type="Proteomes" id="UP001345013">
    <property type="component" value="Unassembled WGS sequence"/>
</dbReference>
<protein>
    <submittedName>
        <fullName evidence="2">Uncharacterized protein</fullName>
    </submittedName>
</protein>
<feature type="region of interest" description="Disordered" evidence="1">
    <location>
        <begin position="313"/>
        <end position="332"/>
    </location>
</feature>
<feature type="region of interest" description="Disordered" evidence="1">
    <location>
        <begin position="36"/>
        <end position="58"/>
    </location>
</feature>
<dbReference type="EMBL" id="JAVRRG010000035">
    <property type="protein sequence ID" value="KAK5094308.1"/>
    <property type="molecule type" value="Genomic_DNA"/>
</dbReference>
<accession>A0ABR0KE72</accession>
<proteinExistence type="predicted"/>
<feature type="region of interest" description="Disordered" evidence="1">
    <location>
        <begin position="277"/>
        <end position="302"/>
    </location>
</feature>
<keyword evidence="3" id="KW-1185">Reference proteome</keyword>
<gene>
    <name evidence="2" type="ORF">LTR24_003682</name>
</gene>
<comment type="caution">
    <text evidence="2">The sequence shown here is derived from an EMBL/GenBank/DDBJ whole genome shotgun (WGS) entry which is preliminary data.</text>
</comment>
<evidence type="ECO:0000313" key="3">
    <source>
        <dbReference type="Proteomes" id="UP001345013"/>
    </source>
</evidence>
<evidence type="ECO:0000313" key="2">
    <source>
        <dbReference type="EMBL" id="KAK5094308.1"/>
    </source>
</evidence>
<name>A0ABR0KE72_9EURO</name>
<reference evidence="2 3" key="1">
    <citation type="submission" date="2023-08" db="EMBL/GenBank/DDBJ databases">
        <title>Black Yeasts Isolated from many extreme environments.</title>
        <authorList>
            <person name="Coleine C."/>
            <person name="Stajich J.E."/>
            <person name="Selbmann L."/>
        </authorList>
    </citation>
    <scope>NUCLEOTIDE SEQUENCE [LARGE SCALE GENOMIC DNA]</scope>
    <source>
        <strain evidence="2 3">CCFEE 5885</strain>
    </source>
</reference>
<evidence type="ECO:0000256" key="1">
    <source>
        <dbReference type="SAM" id="MobiDB-lite"/>
    </source>
</evidence>
<organism evidence="2 3">
    <name type="scientific">Lithohypha guttulata</name>
    <dbReference type="NCBI Taxonomy" id="1690604"/>
    <lineage>
        <taxon>Eukaryota</taxon>
        <taxon>Fungi</taxon>
        <taxon>Dikarya</taxon>
        <taxon>Ascomycota</taxon>
        <taxon>Pezizomycotina</taxon>
        <taxon>Eurotiomycetes</taxon>
        <taxon>Chaetothyriomycetidae</taxon>
        <taxon>Chaetothyriales</taxon>
        <taxon>Trichomeriaceae</taxon>
        <taxon>Lithohypha</taxon>
    </lineage>
</organism>